<dbReference type="OrthoDB" id="6500941at2759"/>
<feature type="non-terminal residue" evidence="8">
    <location>
        <position position="1"/>
    </location>
</feature>
<sequence>MYMFNCSQSNTIIAPMSDCFKIADRFKAFEPSFFKEIAEMVERNKPINLGVSVPDFDVYPQTIIEAMRDIVLDDNTTMHQMTKITGHPRLVNVLAKLYSQLLNNKVTGDNILITCGAFEALYCAIHSIINHGDEAIIIDPAYDEFEVLVKGAGGVPVHTCLKRTGDGTDWQLDLDDLEAKITDRTRVIIINTPHNPTGKVQSLPLFTRSELEAIGQLCLKHNLIAVSDEVFEWLTYDGRTHHRIASLPGMYDRCVTIGSLGKACHVTGWRCGWAIAGNPVVRMGL</sequence>
<dbReference type="EMBL" id="CAJPIZ010009750">
    <property type="protein sequence ID" value="CAG2112060.1"/>
    <property type="molecule type" value="Genomic_DNA"/>
</dbReference>
<feature type="domain" description="Aminotransferase class I/classII large" evidence="7">
    <location>
        <begin position="45"/>
        <end position="281"/>
    </location>
</feature>
<dbReference type="GO" id="GO:0016212">
    <property type="term" value="F:kynurenine-oxoglutarate transaminase activity"/>
    <property type="evidence" value="ECO:0007669"/>
    <property type="project" value="TreeGrafter"/>
</dbReference>
<dbReference type="Gene3D" id="3.40.640.10">
    <property type="entry name" value="Type I PLP-dependent aspartate aminotransferase-like (Major domain)"/>
    <property type="match status" value="1"/>
</dbReference>
<organism evidence="8">
    <name type="scientific">Medioppia subpectinata</name>
    <dbReference type="NCBI Taxonomy" id="1979941"/>
    <lineage>
        <taxon>Eukaryota</taxon>
        <taxon>Metazoa</taxon>
        <taxon>Ecdysozoa</taxon>
        <taxon>Arthropoda</taxon>
        <taxon>Chelicerata</taxon>
        <taxon>Arachnida</taxon>
        <taxon>Acari</taxon>
        <taxon>Acariformes</taxon>
        <taxon>Sarcoptiformes</taxon>
        <taxon>Oribatida</taxon>
        <taxon>Brachypylina</taxon>
        <taxon>Oppioidea</taxon>
        <taxon>Oppiidae</taxon>
        <taxon>Medioppia</taxon>
    </lineage>
</organism>
<protein>
    <recommendedName>
        <fullName evidence="7">Aminotransferase class I/classII large domain-containing protein</fullName>
    </recommendedName>
</protein>
<dbReference type="InterPro" id="IPR051326">
    <property type="entry name" value="Kynurenine-oxoglutarate_AT"/>
</dbReference>
<keyword evidence="5" id="KW-0663">Pyridoxal phosphate</keyword>
<dbReference type="GO" id="GO:0030170">
    <property type="term" value="F:pyridoxal phosphate binding"/>
    <property type="evidence" value="ECO:0007669"/>
    <property type="project" value="InterPro"/>
</dbReference>
<dbReference type="FunFam" id="3.40.640.10:FF:000024">
    <property type="entry name" value="Kynurenine--oxoglutarate transaminase 3"/>
    <property type="match status" value="1"/>
</dbReference>
<comment type="similarity">
    <text evidence="2">Belongs to the class-I pyridoxal-phosphate-dependent aminotransferase family.</text>
</comment>
<dbReference type="InterPro" id="IPR015424">
    <property type="entry name" value="PyrdxlP-dep_Trfase"/>
</dbReference>
<dbReference type="EMBL" id="OC864325">
    <property type="protein sequence ID" value="CAD7631630.1"/>
    <property type="molecule type" value="Genomic_DNA"/>
</dbReference>
<dbReference type="GO" id="GO:0005739">
    <property type="term" value="C:mitochondrion"/>
    <property type="evidence" value="ECO:0007669"/>
    <property type="project" value="TreeGrafter"/>
</dbReference>
<dbReference type="Pfam" id="PF00155">
    <property type="entry name" value="Aminotran_1_2"/>
    <property type="match status" value="1"/>
</dbReference>
<dbReference type="AlphaFoldDB" id="A0A7R9L0B1"/>
<evidence type="ECO:0000256" key="4">
    <source>
        <dbReference type="ARBA" id="ARBA00022679"/>
    </source>
</evidence>
<evidence type="ECO:0000256" key="1">
    <source>
        <dbReference type="ARBA" id="ARBA00001933"/>
    </source>
</evidence>
<keyword evidence="3" id="KW-0032">Aminotransferase</keyword>
<comment type="pathway">
    <text evidence="6">Amino-acid degradation; L-kynurenine degradation; kynurenate from L-kynurenine: step 1/2.</text>
</comment>
<dbReference type="Gene3D" id="3.90.1150.10">
    <property type="entry name" value="Aspartate Aminotransferase, domain 1"/>
    <property type="match status" value="1"/>
</dbReference>
<evidence type="ECO:0000259" key="7">
    <source>
        <dbReference type="Pfam" id="PF00155"/>
    </source>
</evidence>
<dbReference type="PANTHER" id="PTHR43807">
    <property type="entry name" value="FI04487P"/>
    <property type="match status" value="1"/>
</dbReference>
<reference evidence="8" key="1">
    <citation type="submission" date="2020-11" db="EMBL/GenBank/DDBJ databases">
        <authorList>
            <person name="Tran Van P."/>
        </authorList>
    </citation>
    <scope>NUCLEOTIDE SEQUENCE</scope>
</reference>
<keyword evidence="9" id="KW-1185">Reference proteome</keyword>
<comment type="cofactor">
    <cofactor evidence="1">
        <name>pyridoxal 5'-phosphate</name>
        <dbReference type="ChEBI" id="CHEBI:597326"/>
    </cofactor>
</comment>
<keyword evidence="4" id="KW-0808">Transferase</keyword>
<dbReference type="Proteomes" id="UP000759131">
    <property type="component" value="Unassembled WGS sequence"/>
</dbReference>
<accession>A0A7R9L0B1</accession>
<evidence type="ECO:0000256" key="3">
    <source>
        <dbReference type="ARBA" id="ARBA00022576"/>
    </source>
</evidence>
<evidence type="ECO:0000256" key="2">
    <source>
        <dbReference type="ARBA" id="ARBA00007441"/>
    </source>
</evidence>
<evidence type="ECO:0000256" key="5">
    <source>
        <dbReference type="ARBA" id="ARBA00022898"/>
    </source>
</evidence>
<evidence type="ECO:0000313" key="8">
    <source>
        <dbReference type="EMBL" id="CAD7631630.1"/>
    </source>
</evidence>
<evidence type="ECO:0000256" key="6">
    <source>
        <dbReference type="ARBA" id="ARBA00024016"/>
    </source>
</evidence>
<dbReference type="InterPro" id="IPR015422">
    <property type="entry name" value="PyrdxlP-dep_Trfase_small"/>
</dbReference>
<proteinExistence type="inferred from homology"/>
<gene>
    <name evidence="8" type="ORF">OSB1V03_LOCUS12039</name>
</gene>
<dbReference type="SUPFAM" id="SSF53383">
    <property type="entry name" value="PLP-dependent transferases"/>
    <property type="match status" value="1"/>
</dbReference>
<dbReference type="PANTHER" id="PTHR43807:SF20">
    <property type="entry name" value="FI04487P"/>
    <property type="match status" value="1"/>
</dbReference>
<evidence type="ECO:0000313" key="9">
    <source>
        <dbReference type="Proteomes" id="UP000759131"/>
    </source>
</evidence>
<dbReference type="CDD" id="cd00609">
    <property type="entry name" value="AAT_like"/>
    <property type="match status" value="1"/>
</dbReference>
<dbReference type="InterPro" id="IPR015421">
    <property type="entry name" value="PyrdxlP-dep_Trfase_major"/>
</dbReference>
<name>A0A7R9L0B1_9ACAR</name>
<dbReference type="InterPro" id="IPR004839">
    <property type="entry name" value="Aminotransferase_I/II_large"/>
</dbReference>